<dbReference type="EMBL" id="CAJQZP010000881">
    <property type="protein sequence ID" value="CAG4990712.1"/>
    <property type="molecule type" value="Genomic_DNA"/>
</dbReference>
<dbReference type="GO" id="GO:0006508">
    <property type="term" value="P:proteolysis"/>
    <property type="evidence" value="ECO:0007669"/>
    <property type="project" value="UniProtKB-KW"/>
</dbReference>
<dbReference type="PANTHER" id="PTHR24276">
    <property type="entry name" value="POLYSERASE-RELATED"/>
    <property type="match status" value="1"/>
</dbReference>
<keyword evidence="6" id="KW-0732">Signal</keyword>
<evidence type="ECO:0000259" key="7">
    <source>
        <dbReference type="PROSITE" id="PS50240"/>
    </source>
</evidence>
<dbReference type="CDD" id="cd00190">
    <property type="entry name" value="Tryp_SPc"/>
    <property type="match status" value="1"/>
</dbReference>
<keyword evidence="4" id="KW-1015">Disulfide bond</keyword>
<evidence type="ECO:0000256" key="6">
    <source>
        <dbReference type="SAM" id="SignalP"/>
    </source>
</evidence>
<dbReference type="Pfam" id="PF00089">
    <property type="entry name" value="Trypsin"/>
    <property type="match status" value="1"/>
</dbReference>
<proteinExistence type="inferred from homology"/>
<dbReference type="Proteomes" id="UP000691718">
    <property type="component" value="Unassembled WGS sequence"/>
</dbReference>
<evidence type="ECO:0000256" key="3">
    <source>
        <dbReference type="ARBA" id="ARBA00022825"/>
    </source>
</evidence>
<feature type="chain" id="PRO_5035806981" evidence="6">
    <location>
        <begin position="19"/>
        <end position="261"/>
    </location>
</feature>
<accession>A0A8S3WYQ8</accession>
<dbReference type="AlphaFoldDB" id="A0A8S3WYQ8"/>
<gene>
    <name evidence="8" type="ORF">PAPOLLO_LOCUS11997</name>
</gene>
<organism evidence="8 9">
    <name type="scientific">Parnassius apollo</name>
    <name type="common">Apollo butterfly</name>
    <name type="synonym">Papilio apollo</name>
    <dbReference type="NCBI Taxonomy" id="110799"/>
    <lineage>
        <taxon>Eukaryota</taxon>
        <taxon>Metazoa</taxon>
        <taxon>Ecdysozoa</taxon>
        <taxon>Arthropoda</taxon>
        <taxon>Hexapoda</taxon>
        <taxon>Insecta</taxon>
        <taxon>Pterygota</taxon>
        <taxon>Neoptera</taxon>
        <taxon>Endopterygota</taxon>
        <taxon>Lepidoptera</taxon>
        <taxon>Glossata</taxon>
        <taxon>Ditrysia</taxon>
        <taxon>Papilionoidea</taxon>
        <taxon>Papilionidae</taxon>
        <taxon>Parnassiinae</taxon>
        <taxon>Parnassini</taxon>
        <taxon>Parnassius</taxon>
        <taxon>Parnassius</taxon>
    </lineage>
</organism>
<evidence type="ECO:0000313" key="9">
    <source>
        <dbReference type="Proteomes" id="UP000691718"/>
    </source>
</evidence>
<dbReference type="OrthoDB" id="546450at2759"/>
<keyword evidence="9" id="KW-1185">Reference proteome</keyword>
<dbReference type="PROSITE" id="PS50240">
    <property type="entry name" value="TRYPSIN_DOM"/>
    <property type="match status" value="1"/>
</dbReference>
<dbReference type="PROSITE" id="PS00135">
    <property type="entry name" value="TRYPSIN_SER"/>
    <property type="match status" value="1"/>
</dbReference>
<reference evidence="8" key="1">
    <citation type="submission" date="2021-04" db="EMBL/GenBank/DDBJ databases">
        <authorList>
            <person name="Tunstrom K."/>
        </authorList>
    </citation>
    <scope>NUCLEOTIDE SEQUENCE</scope>
</reference>
<dbReference type="FunFam" id="2.40.10.10:FF:000002">
    <property type="entry name" value="Transmembrane protease serine"/>
    <property type="match status" value="1"/>
</dbReference>
<dbReference type="InterPro" id="IPR033116">
    <property type="entry name" value="TRYPSIN_SER"/>
</dbReference>
<dbReference type="PANTHER" id="PTHR24276:SF91">
    <property type="entry name" value="AT26814P-RELATED"/>
    <property type="match status" value="1"/>
</dbReference>
<dbReference type="GO" id="GO:0004252">
    <property type="term" value="F:serine-type endopeptidase activity"/>
    <property type="evidence" value="ECO:0007669"/>
    <property type="project" value="InterPro"/>
</dbReference>
<evidence type="ECO:0000256" key="5">
    <source>
        <dbReference type="ARBA" id="ARBA00024195"/>
    </source>
</evidence>
<keyword evidence="2" id="KW-0378">Hydrolase</keyword>
<evidence type="ECO:0000256" key="2">
    <source>
        <dbReference type="ARBA" id="ARBA00022801"/>
    </source>
</evidence>
<comment type="similarity">
    <text evidence="5">Belongs to the peptidase S1 family. CLIP subfamily.</text>
</comment>
<dbReference type="InterPro" id="IPR001254">
    <property type="entry name" value="Trypsin_dom"/>
</dbReference>
<feature type="domain" description="Peptidase S1" evidence="7">
    <location>
        <begin position="24"/>
        <end position="261"/>
    </location>
</feature>
<dbReference type="SMART" id="SM00020">
    <property type="entry name" value="Tryp_SPc"/>
    <property type="match status" value="1"/>
</dbReference>
<comment type="caution">
    <text evidence="8">The sequence shown here is derived from an EMBL/GenBank/DDBJ whole genome shotgun (WGS) entry which is preliminary data.</text>
</comment>
<dbReference type="InterPro" id="IPR050430">
    <property type="entry name" value="Peptidase_S1"/>
</dbReference>
<feature type="signal peptide" evidence="6">
    <location>
        <begin position="1"/>
        <end position="18"/>
    </location>
</feature>
<keyword evidence="1" id="KW-0645">Protease</keyword>
<evidence type="ECO:0000256" key="4">
    <source>
        <dbReference type="ARBA" id="ARBA00023157"/>
    </source>
</evidence>
<evidence type="ECO:0000313" key="8">
    <source>
        <dbReference type="EMBL" id="CAG4990712.1"/>
    </source>
</evidence>
<keyword evidence="3" id="KW-0720">Serine protease</keyword>
<evidence type="ECO:0000256" key="1">
    <source>
        <dbReference type="ARBA" id="ARBA00022670"/>
    </source>
</evidence>
<name>A0A8S3WYQ8_PARAO</name>
<sequence>MAVLKALIVLLFTGVALARESGRIVGGQPASIETYPSLVQVEFYNFFGDIWFQACAGSILTSRYFLSAAQCFDGPLYTPTWRRIRAGSTDSNSGGVLAYVERAFNHDSYGQLGNDGDISVILLQSALTYTPVIQQGAIIAQGTVIPDNLPVVHAGWGATSEGGPPSDVLLDTTIYTVNNTLCAERYLSLPTPGIVTENMICAGLLDIGGRDACQGDSGGPLYYNGIIIGIVSWGLGCGNATYPGVSTAVAPYTDWIVSIAS</sequence>
<protein>
    <submittedName>
        <fullName evidence="8">(apollo) hypothetical protein</fullName>
    </submittedName>
</protein>